<dbReference type="Proteomes" id="UP000887576">
    <property type="component" value="Unplaced"/>
</dbReference>
<accession>A0AC34RGG0</accession>
<evidence type="ECO:0000313" key="1">
    <source>
        <dbReference type="Proteomes" id="UP000887576"/>
    </source>
</evidence>
<reference evidence="2" key="1">
    <citation type="submission" date="2022-11" db="UniProtKB">
        <authorList>
            <consortium name="WormBaseParasite"/>
        </authorList>
    </citation>
    <scope>IDENTIFICATION</scope>
</reference>
<proteinExistence type="predicted"/>
<organism evidence="1 2">
    <name type="scientific">Panagrolaimus sp. JU765</name>
    <dbReference type="NCBI Taxonomy" id="591449"/>
    <lineage>
        <taxon>Eukaryota</taxon>
        <taxon>Metazoa</taxon>
        <taxon>Ecdysozoa</taxon>
        <taxon>Nematoda</taxon>
        <taxon>Chromadorea</taxon>
        <taxon>Rhabditida</taxon>
        <taxon>Tylenchina</taxon>
        <taxon>Panagrolaimomorpha</taxon>
        <taxon>Panagrolaimoidea</taxon>
        <taxon>Panagrolaimidae</taxon>
        <taxon>Panagrolaimus</taxon>
    </lineage>
</organism>
<dbReference type="WBParaSite" id="JU765_v2.g6670.t1">
    <property type="protein sequence ID" value="JU765_v2.g6670.t1"/>
    <property type="gene ID" value="JU765_v2.g6670"/>
</dbReference>
<name>A0AC34RGG0_9BILA</name>
<protein>
    <submittedName>
        <fullName evidence="2">Uncharacterized protein</fullName>
    </submittedName>
</protein>
<sequence length="98" mass="11470">MSRMRESNFNPVPLLELGMADLLEKKSVFFMSEKYEKLSNLYVRKPLRPLDLHGKPPEKHWMGIDVILTIELAKAMPFMDKFSDKDKVMILEGIQNCR</sequence>
<evidence type="ECO:0000313" key="2">
    <source>
        <dbReference type="WBParaSite" id="JU765_v2.g6670.t1"/>
    </source>
</evidence>